<feature type="compositionally biased region" description="Basic and acidic residues" evidence="1">
    <location>
        <begin position="97"/>
        <end position="112"/>
    </location>
</feature>
<organism evidence="3 4">
    <name type="scientific">Canavalia gladiata</name>
    <name type="common">Sword bean</name>
    <name type="synonym">Dolichos gladiatus</name>
    <dbReference type="NCBI Taxonomy" id="3824"/>
    <lineage>
        <taxon>Eukaryota</taxon>
        <taxon>Viridiplantae</taxon>
        <taxon>Streptophyta</taxon>
        <taxon>Embryophyta</taxon>
        <taxon>Tracheophyta</taxon>
        <taxon>Spermatophyta</taxon>
        <taxon>Magnoliopsida</taxon>
        <taxon>eudicotyledons</taxon>
        <taxon>Gunneridae</taxon>
        <taxon>Pentapetalae</taxon>
        <taxon>rosids</taxon>
        <taxon>fabids</taxon>
        <taxon>Fabales</taxon>
        <taxon>Fabaceae</taxon>
        <taxon>Papilionoideae</taxon>
        <taxon>50 kb inversion clade</taxon>
        <taxon>NPAAA clade</taxon>
        <taxon>indigoferoid/millettioid clade</taxon>
        <taxon>Phaseoleae</taxon>
        <taxon>Canavalia</taxon>
    </lineage>
</organism>
<keyword evidence="4" id="KW-1185">Reference proteome</keyword>
<evidence type="ECO:0000256" key="2">
    <source>
        <dbReference type="SAM" id="SignalP"/>
    </source>
</evidence>
<feature type="chain" id="PRO_5042893158" evidence="2">
    <location>
        <begin position="20"/>
        <end position="112"/>
    </location>
</feature>
<name>A0AAN9N1D8_CANGL</name>
<keyword evidence="2" id="KW-0732">Signal</keyword>
<dbReference type="AlphaFoldDB" id="A0AAN9N1D8"/>
<gene>
    <name evidence="3" type="ORF">VNO77_04294</name>
</gene>
<feature type="signal peptide" evidence="2">
    <location>
        <begin position="1"/>
        <end position="19"/>
    </location>
</feature>
<feature type="region of interest" description="Disordered" evidence="1">
    <location>
        <begin position="90"/>
        <end position="112"/>
    </location>
</feature>
<evidence type="ECO:0000313" key="3">
    <source>
        <dbReference type="EMBL" id="KAK7362188.1"/>
    </source>
</evidence>
<accession>A0AAN9N1D8</accession>
<dbReference type="EMBL" id="JAYMYQ010000001">
    <property type="protein sequence ID" value="KAK7362188.1"/>
    <property type="molecule type" value="Genomic_DNA"/>
</dbReference>
<evidence type="ECO:0000313" key="4">
    <source>
        <dbReference type="Proteomes" id="UP001367508"/>
    </source>
</evidence>
<comment type="caution">
    <text evidence="3">The sequence shown here is derived from an EMBL/GenBank/DDBJ whole genome shotgun (WGS) entry which is preliminary data.</text>
</comment>
<sequence length="112" mass="13290">MFFWHFYLGIKLLWLLWNWEEETLRRLCSCSFCSHSIPVSRTTSFTLNQEPDVDLFRSYLSQELHSCDDSTACAWQKKGRLISAALKVGRRRISHQKQTEEKMDRLSQRGAF</sequence>
<evidence type="ECO:0000256" key="1">
    <source>
        <dbReference type="SAM" id="MobiDB-lite"/>
    </source>
</evidence>
<protein>
    <submittedName>
        <fullName evidence="3">Uncharacterized protein</fullName>
    </submittedName>
</protein>
<reference evidence="3 4" key="1">
    <citation type="submission" date="2024-01" db="EMBL/GenBank/DDBJ databases">
        <title>The genomes of 5 underutilized Papilionoideae crops provide insights into root nodulation and disease resistanc.</title>
        <authorList>
            <person name="Jiang F."/>
        </authorList>
    </citation>
    <scope>NUCLEOTIDE SEQUENCE [LARGE SCALE GENOMIC DNA]</scope>
    <source>
        <strain evidence="3">LVBAO_FW01</strain>
        <tissue evidence="3">Leaves</tissue>
    </source>
</reference>
<dbReference type="Proteomes" id="UP001367508">
    <property type="component" value="Unassembled WGS sequence"/>
</dbReference>
<proteinExistence type="predicted"/>